<reference evidence="8" key="1">
    <citation type="submission" date="2020-06" db="EMBL/GenBank/DDBJ databases">
        <authorList>
            <person name="Li T."/>
            <person name="Hu X."/>
            <person name="Zhang T."/>
            <person name="Song X."/>
            <person name="Zhang H."/>
            <person name="Dai N."/>
            <person name="Sheng W."/>
            <person name="Hou X."/>
            <person name="Wei L."/>
        </authorList>
    </citation>
    <scope>NUCLEOTIDE SEQUENCE</scope>
    <source>
        <strain evidence="8">G02</strain>
        <tissue evidence="8">Leaf</tissue>
    </source>
</reference>
<proteinExistence type="predicted"/>
<dbReference type="SUPFAM" id="SSF48403">
    <property type="entry name" value="Ankyrin repeat"/>
    <property type="match status" value="1"/>
</dbReference>
<evidence type="ECO:0000256" key="3">
    <source>
        <dbReference type="ARBA" id="ARBA00022833"/>
    </source>
</evidence>
<keyword evidence="1" id="KW-0479">Metal-binding</keyword>
<dbReference type="AlphaFoldDB" id="A0AAW2W4B3"/>
<feature type="compositionally biased region" description="Polar residues" evidence="5">
    <location>
        <begin position="396"/>
        <end position="408"/>
    </location>
</feature>
<dbReference type="EMBL" id="JACGWJ010000002">
    <property type="protein sequence ID" value="KAL0436034.1"/>
    <property type="molecule type" value="Genomic_DNA"/>
</dbReference>
<dbReference type="Pfam" id="PF26102">
    <property type="entry name" value="Ig_SPL7"/>
    <property type="match status" value="1"/>
</dbReference>
<evidence type="ECO:0000256" key="1">
    <source>
        <dbReference type="ARBA" id="ARBA00022723"/>
    </source>
</evidence>
<dbReference type="GO" id="GO:0003677">
    <property type="term" value="F:DNA binding"/>
    <property type="evidence" value="ECO:0007669"/>
    <property type="project" value="InterPro"/>
</dbReference>
<feature type="region of interest" description="Disordered" evidence="5">
    <location>
        <begin position="118"/>
        <end position="138"/>
    </location>
</feature>
<protein>
    <submittedName>
        <fullName evidence="8">Squamosa promoter-binding-like protein 1</fullName>
    </submittedName>
</protein>
<dbReference type="SUPFAM" id="SSF103612">
    <property type="entry name" value="SBT domain"/>
    <property type="match status" value="1"/>
</dbReference>
<sequence>MEEARFGPQPQLYYGMPSSDLRAVGKRALEWDPNDWRWDGDLFIATPLHPTSSNFPSTQLFPLHTQLTTTLASSNSSSSFSDELDQPTVKDNRELEKKRRVQDHNLAADHLTLNLGGRGYAVSPTTEPTSGKKTKLAAPTPNRAVCQVDDCGADLSNAKDYHRRHKVCEMHSKASKALVANQMQRFCQQCSRKEKLPSALGWHNKRRRKTQIENVSNNSPINDNQASGYLLMSILKILSNMHSNRSNHTDDQDLLSHLLQTLASQGPFRRNISAHLQESQDLLNNLPSLGNSESVPALLSNDSLAQRSMQEHCTTTGDEMPRKVGDLQASSQRPGIVLHTQATSKIYDQGRETSGGRSKLNNFDLNDIYVDSDDGMDDIERSTVPQGLEIGCPSWAQQESHQSSPPQTSGNSDSASAQSPSSSSGEAQSHTDRIVFKLFGKEPSDFPIVLRAQIFDWLSHSPTDIESYIRPGCVILTIYLRLSESSWEELYCDLSSSLNRLLNIYDDVNFWSTGWIYARVQNQMAFVYNGQVVVNTSLPLGTGNYTTILSVKPIAVASSGQAQFFVKGINLTRPSTRLLCALDGNYVEASTESVEHVDGLEGSVQYLKFSCSVPAVTGRGFIEVEDHGLSSSFFPFIVAEDDVCTEICMLEKEIELTEIDNLQRGGFYVQNQAMEFIHEMGWVLHKFQSKMRFGHEDPNLGRFPLNGSMSGGEQPFLKFALSEMGLLHRAVRRNSRSLVEMLLRYVPEKVADELSSEYQSLAEIDKSSLFRPDVAGPGGLTPLHVAAGRDGSEDILDALTDDPGKVGIGAWKSALDSTGFTPEDYARLRGHYSYIHLVQRKINRRVSSGHVVVDISDTVSDSSINQKPNMEPPASFEIGVKGIQRPCGVCAQNMAYRTGSRTLLYRPAMLSMLAIAAVCVCVAILMKSLPRVLFVFRPFSWEMLEYGSS</sequence>
<dbReference type="Pfam" id="PF03110">
    <property type="entry name" value="SBP"/>
    <property type="match status" value="1"/>
</dbReference>
<evidence type="ECO:0000259" key="7">
    <source>
        <dbReference type="PROSITE" id="PS51141"/>
    </source>
</evidence>
<dbReference type="Gene3D" id="4.10.1100.10">
    <property type="entry name" value="Transcription factor, SBP-box domain"/>
    <property type="match status" value="1"/>
</dbReference>
<dbReference type="GO" id="GO:0005634">
    <property type="term" value="C:nucleus"/>
    <property type="evidence" value="ECO:0007669"/>
    <property type="project" value="InterPro"/>
</dbReference>
<keyword evidence="3" id="KW-0862">Zinc</keyword>
<keyword evidence="6" id="KW-1133">Transmembrane helix</keyword>
<dbReference type="Gene3D" id="1.25.40.20">
    <property type="entry name" value="Ankyrin repeat-containing domain"/>
    <property type="match status" value="1"/>
</dbReference>
<comment type="caution">
    <text evidence="8">The sequence shown here is derived from an EMBL/GenBank/DDBJ whole genome shotgun (WGS) entry which is preliminary data.</text>
</comment>
<feature type="compositionally biased region" description="Low complexity" evidence="5">
    <location>
        <begin position="409"/>
        <end position="428"/>
    </location>
</feature>
<keyword evidence="6" id="KW-0812">Transmembrane</keyword>
<evidence type="ECO:0000256" key="5">
    <source>
        <dbReference type="SAM" id="MobiDB-lite"/>
    </source>
</evidence>
<evidence type="ECO:0000313" key="8">
    <source>
        <dbReference type="EMBL" id="KAL0436034.1"/>
    </source>
</evidence>
<evidence type="ECO:0000256" key="4">
    <source>
        <dbReference type="PROSITE-ProRule" id="PRU00470"/>
    </source>
</evidence>
<keyword evidence="2 4" id="KW-0863">Zinc-finger</keyword>
<name>A0AAW2W4B3_SESRA</name>
<dbReference type="InterPro" id="IPR036893">
    <property type="entry name" value="SBP_sf"/>
</dbReference>
<feature type="region of interest" description="Disordered" evidence="5">
    <location>
        <begin position="341"/>
        <end position="363"/>
    </location>
</feature>
<reference evidence="8" key="2">
    <citation type="journal article" date="2024" name="Plant">
        <title>Genomic evolution and insights into agronomic trait innovations of Sesamum species.</title>
        <authorList>
            <person name="Miao H."/>
            <person name="Wang L."/>
            <person name="Qu L."/>
            <person name="Liu H."/>
            <person name="Sun Y."/>
            <person name="Le M."/>
            <person name="Wang Q."/>
            <person name="Wei S."/>
            <person name="Zheng Y."/>
            <person name="Lin W."/>
            <person name="Duan Y."/>
            <person name="Cao H."/>
            <person name="Xiong S."/>
            <person name="Wang X."/>
            <person name="Wei L."/>
            <person name="Li C."/>
            <person name="Ma Q."/>
            <person name="Ju M."/>
            <person name="Zhao R."/>
            <person name="Li G."/>
            <person name="Mu C."/>
            <person name="Tian Q."/>
            <person name="Mei H."/>
            <person name="Zhang T."/>
            <person name="Gao T."/>
            <person name="Zhang H."/>
        </authorList>
    </citation>
    <scope>NUCLEOTIDE SEQUENCE</scope>
    <source>
        <strain evidence="8">G02</strain>
    </source>
</reference>
<evidence type="ECO:0000256" key="6">
    <source>
        <dbReference type="SAM" id="Phobius"/>
    </source>
</evidence>
<dbReference type="PANTHER" id="PTHR31251:SF86">
    <property type="entry name" value="SQUAMOSA PROMOTER-BINDING-LIKE PROTEIN 1"/>
    <property type="match status" value="1"/>
</dbReference>
<dbReference type="GO" id="GO:0008270">
    <property type="term" value="F:zinc ion binding"/>
    <property type="evidence" value="ECO:0007669"/>
    <property type="project" value="UniProtKB-KW"/>
</dbReference>
<gene>
    <name evidence="8" type="ORF">Sradi_0311300</name>
</gene>
<feature type="domain" description="SBP-type" evidence="7">
    <location>
        <begin position="143"/>
        <end position="210"/>
    </location>
</feature>
<dbReference type="InterPro" id="IPR036770">
    <property type="entry name" value="Ankyrin_rpt-contain_sf"/>
</dbReference>
<keyword evidence="6" id="KW-0472">Membrane</keyword>
<dbReference type="PANTHER" id="PTHR31251">
    <property type="entry name" value="SQUAMOSA PROMOTER-BINDING-LIKE PROTEIN 4"/>
    <property type="match status" value="1"/>
</dbReference>
<accession>A0AAW2W4B3</accession>
<dbReference type="InterPro" id="IPR004333">
    <property type="entry name" value="SBP_dom"/>
</dbReference>
<dbReference type="InterPro" id="IPR044817">
    <property type="entry name" value="SBP-like"/>
</dbReference>
<feature type="region of interest" description="Disordered" evidence="5">
    <location>
        <begin position="396"/>
        <end position="429"/>
    </location>
</feature>
<organism evidence="8">
    <name type="scientific">Sesamum radiatum</name>
    <name type="common">Black benniseed</name>
    <dbReference type="NCBI Taxonomy" id="300843"/>
    <lineage>
        <taxon>Eukaryota</taxon>
        <taxon>Viridiplantae</taxon>
        <taxon>Streptophyta</taxon>
        <taxon>Embryophyta</taxon>
        <taxon>Tracheophyta</taxon>
        <taxon>Spermatophyta</taxon>
        <taxon>Magnoliopsida</taxon>
        <taxon>eudicotyledons</taxon>
        <taxon>Gunneridae</taxon>
        <taxon>Pentapetalae</taxon>
        <taxon>asterids</taxon>
        <taxon>lamiids</taxon>
        <taxon>Lamiales</taxon>
        <taxon>Pedaliaceae</taxon>
        <taxon>Sesamum</taxon>
    </lineage>
</organism>
<evidence type="ECO:0000256" key="2">
    <source>
        <dbReference type="ARBA" id="ARBA00022771"/>
    </source>
</evidence>
<dbReference type="PROSITE" id="PS51141">
    <property type="entry name" value="ZF_SBP"/>
    <property type="match status" value="1"/>
</dbReference>
<feature type="transmembrane region" description="Helical" evidence="6">
    <location>
        <begin position="903"/>
        <end position="926"/>
    </location>
</feature>